<feature type="domain" description="C2H2-type" evidence="1">
    <location>
        <begin position="35"/>
        <end position="53"/>
    </location>
</feature>
<dbReference type="InterPro" id="IPR036236">
    <property type="entry name" value="Znf_C2H2_sf"/>
</dbReference>
<evidence type="ECO:0000313" key="2">
    <source>
        <dbReference type="EMBL" id="QHT73628.1"/>
    </source>
</evidence>
<dbReference type="EMBL" id="MN739831">
    <property type="protein sequence ID" value="QHT73628.1"/>
    <property type="molecule type" value="Genomic_DNA"/>
</dbReference>
<dbReference type="Gene3D" id="3.30.160.60">
    <property type="entry name" value="Classic Zinc Finger"/>
    <property type="match status" value="1"/>
</dbReference>
<protein>
    <recommendedName>
        <fullName evidence="1">C2H2-type domain-containing protein</fullName>
    </recommendedName>
</protein>
<feature type="domain" description="C2H2-type" evidence="1">
    <location>
        <begin position="4"/>
        <end position="23"/>
    </location>
</feature>
<sequence length="304" mass="35823">MQEYKCSLCNLSFKSNNNLKKHQNKKNKCNVITEYHCISCGKYFKQNRSLLNHIEKCNPQDNIIISIPDNYKAIKCILTSKDTEDIKIILLKKYNLNMTDNEIKIILNSSMTLDGKILNIISFINKNNIPTMNNSTINLGTIKNSNNVTNNIQINNFGTEDISYLDNEYFKNLIMNQHIEKGYVQLIKDIYLNKEHPENGTIKVENLNNKYAHIYNNGKWDTILKYDLREQLHQKNYTILKMHYNKLKGSMSYPKKEETRVFLARDDTEDPHMMYVIDKIILLFYNDITEDDIPEKYKINKNIK</sequence>
<organism evidence="2">
    <name type="scientific">viral metagenome</name>
    <dbReference type="NCBI Taxonomy" id="1070528"/>
    <lineage>
        <taxon>unclassified sequences</taxon>
        <taxon>metagenomes</taxon>
        <taxon>organismal metagenomes</taxon>
    </lineage>
</organism>
<name>A0A6C0GZA2_9ZZZZ</name>
<dbReference type="SUPFAM" id="SSF57667">
    <property type="entry name" value="beta-beta-alpha zinc fingers"/>
    <property type="match status" value="1"/>
</dbReference>
<evidence type="ECO:0000259" key="1">
    <source>
        <dbReference type="PROSITE" id="PS50157"/>
    </source>
</evidence>
<dbReference type="AlphaFoldDB" id="A0A6C0GZA2"/>
<proteinExistence type="predicted"/>
<accession>A0A6C0GZA2</accession>
<dbReference type="Pfam" id="PF00096">
    <property type="entry name" value="zf-C2H2"/>
    <property type="match status" value="1"/>
</dbReference>
<dbReference type="PROSITE" id="PS50157">
    <property type="entry name" value="ZINC_FINGER_C2H2_2"/>
    <property type="match status" value="2"/>
</dbReference>
<reference evidence="2" key="1">
    <citation type="journal article" date="2020" name="Nature">
        <title>Giant virus diversity and host interactions through global metagenomics.</title>
        <authorList>
            <person name="Schulz F."/>
            <person name="Roux S."/>
            <person name="Paez-Espino D."/>
            <person name="Jungbluth S."/>
            <person name="Walsh D.A."/>
            <person name="Denef V.J."/>
            <person name="McMahon K.D."/>
            <person name="Konstantinidis K.T."/>
            <person name="Eloe-Fadrosh E.A."/>
            <person name="Kyrpides N.C."/>
            <person name="Woyke T."/>
        </authorList>
    </citation>
    <scope>NUCLEOTIDE SEQUENCE</scope>
    <source>
        <strain evidence="2">GVMAG-M-3300023179-4</strain>
    </source>
</reference>
<dbReference type="InterPro" id="IPR013087">
    <property type="entry name" value="Znf_C2H2_type"/>
</dbReference>